<keyword evidence="1" id="KW-0472">Membrane</keyword>
<protein>
    <submittedName>
        <fullName evidence="2">Uncharacterized protein</fullName>
    </submittedName>
</protein>
<keyword evidence="3" id="KW-1185">Reference proteome</keyword>
<organism evidence="2 3">
    <name type="scientific">Gossypium stocksii</name>
    <dbReference type="NCBI Taxonomy" id="47602"/>
    <lineage>
        <taxon>Eukaryota</taxon>
        <taxon>Viridiplantae</taxon>
        <taxon>Streptophyta</taxon>
        <taxon>Embryophyta</taxon>
        <taxon>Tracheophyta</taxon>
        <taxon>Spermatophyta</taxon>
        <taxon>Magnoliopsida</taxon>
        <taxon>eudicotyledons</taxon>
        <taxon>Gunneridae</taxon>
        <taxon>Pentapetalae</taxon>
        <taxon>rosids</taxon>
        <taxon>malvids</taxon>
        <taxon>Malvales</taxon>
        <taxon>Malvaceae</taxon>
        <taxon>Malvoideae</taxon>
        <taxon>Gossypium</taxon>
    </lineage>
</organism>
<keyword evidence="1" id="KW-1133">Transmembrane helix</keyword>
<name>A0A9D3UAN8_9ROSI</name>
<dbReference type="InterPro" id="IPR004158">
    <property type="entry name" value="DUF247_pln"/>
</dbReference>
<dbReference type="OrthoDB" id="672127at2759"/>
<evidence type="ECO:0000313" key="2">
    <source>
        <dbReference type="EMBL" id="KAH1032851.1"/>
    </source>
</evidence>
<keyword evidence="1" id="KW-0812">Transmembrane</keyword>
<reference evidence="2 3" key="1">
    <citation type="journal article" date="2021" name="Plant Biotechnol. J.">
        <title>Multi-omics assisted identification of the key and species-specific regulatory components of drought-tolerant mechanisms in Gossypium stocksii.</title>
        <authorList>
            <person name="Yu D."/>
            <person name="Ke L."/>
            <person name="Zhang D."/>
            <person name="Wu Y."/>
            <person name="Sun Y."/>
            <person name="Mei J."/>
            <person name="Sun J."/>
            <person name="Sun Y."/>
        </authorList>
    </citation>
    <scope>NUCLEOTIDE SEQUENCE [LARGE SCALE GENOMIC DNA]</scope>
    <source>
        <strain evidence="3">cv. E1</strain>
        <tissue evidence="2">Leaf</tissue>
    </source>
</reference>
<gene>
    <name evidence="2" type="ORF">J1N35_045025</name>
</gene>
<accession>A0A9D3UAN8</accession>
<sequence>NITNRVVHLSQSFASLQIVRSLPEMTSSHCDIEKGCVEFEHGLSSFQEKMTSKSDDSAIRVEELLSAVKPPSLEEAFEKMERSSPEMTPSHSEIEECDVKHRLSSSQEESFTISRVPHKLREGNEKAYEPNVISIGPYHYCKPHLVRMEDIKKKGFEKITKKITNLCLNEFREKMRLLEGKTRKCYEQPLPPSLEDEENFVDMMVYDGCFVVQLLQNGHLNDFSEHGPHVIYEMQYDLLLLENQLPFFVLLELYRMIRPNLEPQRHFCELVAFALGFFGRDHHYLPKNTSFRHLLHLVHTTFHPSPLGIQPEVATEENLQSSRNWMPSATELEDAGIRFLGVSFRNMHNEFNITFDNDTKKLKIPTLEVKDSTERELRNYMVHEHYFQVGMPKYFVDYVVFMYKLINTGKDVELLRRSRIIDNCLGNNEAVLEMFEKLADGIYYHPEDFYCKDIVFQVNRHCGIKCNIWKWKAKLKKDYAKLKEEYFNTPWSPLSFIAALVLLLLTILQTIFSLVSYYHQRQ</sequence>
<dbReference type="PANTHER" id="PTHR31170:SF25">
    <property type="entry name" value="BNAA09G04570D PROTEIN"/>
    <property type="match status" value="1"/>
</dbReference>
<proteinExistence type="predicted"/>
<evidence type="ECO:0000313" key="3">
    <source>
        <dbReference type="Proteomes" id="UP000828251"/>
    </source>
</evidence>
<dbReference type="PANTHER" id="PTHR31170">
    <property type="entry name" value="BNAC04G53230D PROTEIN"/>
    <property type="match status" value="1"/>
</dbReference>
<feature type="transmembrane region" description="Helical" evidence="1">
    <location>
        <begin position="496"/>
        <end position="518"/>
    </location>
</feature>
<dbReference type="Proteomes" id="UP000828251">
    <property type="component" value="Unassembled WGS sequence"/>
</dbReference>
<feature type="non-terminal residue" evidence="2">
    <location>
        <position position="1"/>
    </location>
</feature>
<comment type="caution">
    <text evidence="2">The sequence shown here is derived from an EMBL/GenBank/DDBJ whole genome shotgun (WGS) entry which is preliminary data.</text>
</comment>
<dbReference type="AlphaFoldDB" id="A0A9D3UAN8"/>
<dbReference type="Pfam" id="PF03140">
    <property type="entry name" value="DUF247"/>
    <property type="match status" value="1"/>
</dbReference>
<dbReference type="EMBL" id="JAIQCV010000013">
    <property type="protein sequence ID" value="KAH1032851.1"/>
    <property type="molecule type" value="Genomic_DNA"/>
</dbReference>
<evidence type="ECO:0000256" key="1">
    <source>
        <dbReference type="SAM" id="Phobius"/>
    </source>
</evidence>